<evidence type="ECO:0000313" key="1">
    <source>
        <dbReference type="EMBL" id="AIT41478.1"/>
    </source>
</evidence>
<name>A0A097GZZ6_ECOLX</name>
<dbReference type="Proteomes" id="UP000359125">
    <property type="component" value="Unassembled WGS sequence"/>
</dbReference>
<evidence type="ECO:0000313" key="3">
    <source>
        <dbReference type="Proteomes" id="UP000359125"/>
    </source>
</evidence>
<protein>
    <submittedName>
        <fullName evidence="1">Uncharacterized protein</fullName>
    </submittedName>
</protein>
<dbReference type="RefSeq" id="WP_001567330.1">
    <property type="nucleotide sequence ID" value="NZ_AP027524.1"/>
</dbReference>
<accession>A0A097GZZ6</accession>
<dbReference type="EMBL" id="RYCF01000137">
    <property type="protein sequence ID" value="MQK27032.1"/>
    <property type="molecule type" value="Genomic_DNA"/>
</dbReference>
<organism evidence="1">
    <name type="scientific">Escherichia coli</name>
    <dbReference type="NCBI Taxonomy" id="562"/>
    <lineage>
        <taxon>Bacteria</taxon>
        <taxon>Pseudomonadati</taxon>
        <taxon>Pseudomonadota</taxon>
        <taxon>Gammaproteobacteria</taxon>
        <taxon>Enterobacterales</taxon>
        <taxon>Enterobacteriaceae</taxon>
        <taxon>Escherichia</taxon>
    </lineage>
</organism>
<sequence length="67" mass="7474">MALALHHVFEILQFSASKPSTAREVRGIVTHAYKSSLRQFTLFSGLVSLDALSHIEDGTYKGRTLLR</sequence>
<keyword evidence="1" id="KW-0614">Plasmid</keyword>
<reference evidence="1" key="1">
    <citation type="submission" date="2013-12" db="EMBL/GenBank/DDBJ databases">
        <title>complete sequence of plasmid pHNFP460-1.</title>
        <authorList>
            <person name="Liu J."/>
            <person name="He D."/>
            <person name="Lv L."/>
            <person name="Yang X."/>
        </authorList>
    </citation>
    <scope>NUCLEOTIDE SEQUENCE</scope>
    <source>
        <strain evidence="1">FP460</strain>
        <plasmid evidence="1">pHNFP460-1</plasmid>
    </source>
</reference>
<proteinExistence type="predicted"/>
<evidence type="ECO:0000313" key="2">
    <source>
        <dbReference type="EMBL" id="MQK27032.1"/>
    </source>
</evidence>
<geneLocation type="plasmid" evidence="1">
    <name>pHNFP460-1</name>
</geneLocation>
<dbReference type="EMBL" id="KJ020575">
    <property type="protein sequence ID" value="AIT41478.1"/>
    <property type="molecule type" value="Genomic_DNA"/>
</dbReference>
<gene>
    <name evidence="2" type="ORF">EIZ93_22705</name>
    <name evidence="1" type="ORF">pHNFP460_032</name>
</gene>
<dbReference type="AlphaFoldDB" id="A0A097GZZ6"/>
<reference evidence="2 3" key="2">
    <citation type="journal article" date="2019" name="Environ. Health Perspect.">
        <title>Inter-host Transmission of Carbapenemase-Producing Escherichia coli among Humans and Backyard Animals.</title>
        <authorList>
            <person name="Li J."/>
            <person name="Bi Z."/>
            <person name="Ma S."/>
            <person name="Chen B."/>
            <person name="Cai C."/>
            <person name="He J."/>
            <person name="Schwarz S."/>
            <person name="Sun C."/>
            <person name="Zhou Y."/>
            <person name="Yin J."/>
            <person name="Hulth A."/>
            <person name="Wang Y."/>
            <person name="Shen Z."/>
            <person name="Wang S."/>
            <person name="Wu C."/>
            <person name="Nilsson L.E."/>
            <person name="Walsh T.R."/>
            <person name="Borjesson S."/>
            <person name="Shen J."/>
            <person name="Sun Q."/>
            <person name="Wang Y."/>
        </authorList>
    </citation>
    <scope>NUCLEOTIDE SEQUENCE [LARGE SCALE GENOMIC DNA]</scope>
    <source>
        <strain evidence="2 3">A016f</strain>
    </source>
</reference>